<evidence type="ECO:0000259" key="7">
    <source>
        <dbReference type="Pfam" id="PF14650"/>
    </source>
</evidence>
<feature type="compositionally biased region" description="Basic and acidic residues" evidence="6">
    <location>
        <begin position="1270"/>
        <end position="1283"/>
    </location>
</feature>
<feature type="compositionally biased region" description="Polar residues" evidence="6">
    <location>
        <begin position="121"/>
        <end position="140"/>
    </location>
</feature>
<keyword evidence="10" id="KW-1185">Reference proteome</keyword>
<dbReference type="EMBL" id="JAATJV010370514">
    <property type="protein sequence ID" value="MBZ3879965.1"/>
    <property type="molecule type" value="Genomic_DNA"/>
</dbReference>
<feature type="compositionally biased region" description="Basic and acidic residues" evidence="6">
    <location>
        <begin position="1404"/>
        <end position="1416"/>
    </location>
</feature>
<evidence type="ECO:0000313" key="9">
    <source>
        <dbReference type="EMBL" id="MBZ3879965.1"/>
    </source>
</evidence>
<evidence type="ECO:0000256" key="4">
    <source>
        <dbReference type="ARBA" id="ARBA00023136"/>
    </source>
</evidence>
<feature type="compositionally biased region" description="Low complexity" evidence="6">
    <location>
        <begin position="1825"/>
        <end position="1840"/>
    </location>
</feature>
<dbReference type="GO" id="GO:0016020">
    <property type="term" value="C:membrane"/>
    <property type="evidence" value="ECO:0007669"/>
    <property type="project" value="UniProtKB-SubCell"/>
</dbReference>
<dbReference type="InterPro" id="IPR039509">
    <property type="entry name" value="SPATA31"/>
</dbReference>
<feature type="region of interest" description="Disordered" evidence="6">
    <location>
        <begin position="633"/>
        <end position="652"/>
    </location>
</feature>
<proteinExistence type="inferred from homology"/>
<evidence type="ECO:0000256" key="1">
    <source>
        <dbReference type="ARBA" id="ARBA00004167"/>
    </source>
</evidence>
<feature type="domain" description="SPATA31" evidence="7">
    <location>
        <begin position="571"/>
        <end position="612"/>
    </location>
</feature>
<evidence type="ECO:0000313" key="10">
    <source>
        <dbReference type="Proteomes" id="UP001166674"/>
    </source>
</evidence>
<comment type="similarity">
    <text evidence="5">Belongs to the SPATA31 family.</text>
</comment>
<feature type="region of interest" description="Disordered" evidence="6">
    <location>
        <begin position="1378"/>
        <end position="1418"/>
    </location>
</feature>
<gene>
    <name evidence="9" type="ORF">SUZIE_155565</name>
</gene>
<name>A0AA41MXL0_SCICA</name>
<comment type="subcellular location">
    <subcellularLocation>
        <location evidence="1">Membrane</location>
        <topology evidence="1">Single-pass membrane protein</topology>
    </subcellularLocation>
</comment>
<feature type="region of interest" description="Disordered" evidence="6">
    <location>
        <begin position="2440"/>
        <end position="2495"/>
    </location>
</feature>
<dbReference type="PANTHER" id="PTHR21859">
    <property type="entry name" value="ACROSOME-SPECIFIC PROTEIN"/>
    <property type="match status" value="1"/>
</dbReference>
<feature type="region of interest" description="Disordered" evidence="6">
    <location>
        <begin position="2558"/>
        <end position="2667"/>
    </location>
</feature>
<feature type="compositionally biased region" description="Basic and acidic residues" evidence="6">
    <location>
        <begin position="2462"/>
        <end position="2475"/>
    </location>
</feature>
<feature type="region of interest" description="Disordered" evidence="6">
    <location>
        <begin position="1184"/>
        <end position="1229"/>
    </location>
</feature>
<dbReference type="PANTHER" id="PTHR21859:SF15">
    <property type="entry name" value="PROTEIN SPATA31F1-RELATED"/>
    <property type="match status" value="1"/>
</dbReference>
<feature type="compositionally biased region" description="Basic and acidic residues" evidence="6">
    <location>
        <begin position="2405"/>
        <end position="2416"/>
    </location>
</feature>
<feature type="domain" description="SPATA31-like" evidence="8">
    <location>
        <begin position="43"/>
        <end position="117"/>
    </location>
</feature>
<dbReference type="Pfam" id="PF14650">
    <property type="entry name" value="FAM75"/>
    <property type="match status" value="4"/>
</dbReference>
<evidence type="ECO:0000256" key="2">
    <source>
        <dbReference type="ARBA" id="ARBA00022692"/>
    </source>
</evidence>
<feature type="domain" description="SPATA31-like" evidence="8">
    <location>
        <begin position="211"/>
        <end position="297"/>
    </location>
</feature>
<feature type="domain" description="SPATA31" evidence="7">
    <location>
        <begin position="627"/>
        <end position="769"/>
    </location>
</feature>
<evidence type="ECO:0000256" key="3">
    <source>
        <dbReference type="ARBA" id="ARBA00022989"/>
    </source>
</evidence>
<sequence>MVAATCNQTCRYCNSELPGNSRQLVLHWRSAISLLTVVGRSGAKKTSQEEAEKLKKLLSVMKSQGWLPQVESIRRLLCADPGCQICNSLALEIQQLLEYDNKQISPTLLGPSQGPPCPDALSTSGVSCEQGSQDSRQFSLASGPGLSQLLGQKSLTQLAAHSADAARVHNVGPDHLQQRQKFQAPKKPRDTGALSSSSLEEPGIPVNQKERKKNSALVPRNQARRLCQEEAEKPRKLLSVMKSHSWLPREESVRRLLCADPYCQICNGVALEIQQLLEGENNQIAPTFLGPSRDSACLEMMSMSSVSFEQNMELHSPHSRDLSVACVPPTLTQITDHFAQTTDEINIQDYWADHLPLGQEFQLVEMPVVPQTMVSSRLELSVVPMNEQETMQNNPNFVQGNQGQQSLNTQVTFMPLNREFTTLVQPMALHIVPYAHLPFLSPEVLRLLEVHVKKWMHFQRWGLPRRVEESLRQLMPNPPTYYQSENSQPVSYIQNNTSQICVHRFGTISHQTWCSYMAGQPTQTFWVSEWSLTDSKQRYHCQKIPNPMALALPSPALEDLSDLYSLPGGQVNNSQSNLQQKYNQLFCGLPTLHSESLVASFLDSKGLSKNKNVPKSLLKSPLLFNDLHSLLSKSPPESAPASSPTSPKCMSPSENQISVPFLTTTECEALEWHLLQRQLQLQWGLPAVFRRSQHALGPMQYEPGDKIQSPGTVKTPWPGKSFSVLTRELLFFPEHARRLLEFHLQKQLIHHRWGLPPKIQQSIQLLLSSSDQQTLSWSSTALPSVSMPPLPSLEDNEAGDLFSPMVPHLFAQAKATLQSHIDSKCGQIHQGQVPACVCSSWECRIPGGLALAPFPCIPQSQHLELQAASDLDLQHKVMPWMPVALDQQQHVLPGVGTEHPKLPRALSEGAIEKLETMLRHKYLVFLSGLPALYCVALSRAMAPAISSQPVITEMGSEPVEIPKEPLTQMISPEDSCRKLEPSFQDDEESWADNAEEFQPEIQVEEMTEMVPSESQTPPPSPSSAKTHIFTKLNFHLRKKVIEMQLGIPIRIRESREPTEGVAEDIFTQESLGSLSNPESTVVQELPITPESPPAPDSEWVPLKEQLATELKAIQHNLKSPSSKPVPYGSANWAFKISQLSGVITEAQILCVQVEASVSNPSLEEPWSPEPLTDKMEDLAQVPTLVEKKEDPGKPKAAGDLGEGDAGLGISSTSEERQPAEDQRPEGMLLSRVPRGSWRWNRNFHLEDPCQHSHQNDPQLQLPEPPPAVPEGKESEHDTQDRPSKPHVILEPTRNPKSAQPAVPCVSQDKPFLHQKIQGKPLQGQTLQRQVLQEKAMLAHAHKKPSLPESGLRNKIKSFLHCITPEKKGKGHVESTFSKAGKVSKTRKENVEKSLTPAKSPMGRTKTEKPARRLSHEEAEEPQELLSFMKSQGWLPQKESVRQLLCADSCCHICNGVALEIQQLLEGENNQICSTLLGPSWGCSCLEMMSMSSVSFEQNLELRSRHSRDSSVASVTPTLTQLIENKCLTQTVSQKTDGISIQEYLADHLKLGQEFQLADRPVGPETMAPSRLEESMAIVNEQEMLQNNTYLVQENQAHHHLKPKVSSVSLKSEITNLTHPMNLHVESVLPAHLPLLSPKVMRFLEVHVKKWMHFQRWGLPRRVEDSLRQLMPDPTLFFRSEKNSQVSTMNSKVIIDKLRTISHQTWGSFVAGQPTQSIWVSEWSDVDPEQRHHCQQIQNYKVLALPSPALKVLSDLYSLTGEQDDESQSNLQQKYNQLFCGLPTLHSESLVASFLDSKGLSKNKNVPKSLLKGPLLFNDLHSLLSKSPPESAPASSPTSPKCMSPSENQISVPFLTTTECEALEWHLLQRQLQLQWGLPAVFRRSQHALGPMQYEPGDKIQSPGTVKTPWPGKSFSVLTRELLFFPEHARRLLEFHLQKQLIHHRWGLPPKIQQSIQLLLSSSDQQTLSWSSTALPSVSMPPLPSLEDNEAGDLFSPMVPHLFAQAKATLQSHIDSKCGQIHQGQVPACVCSSWECRIPGGLALAPFPCIPQSQHLELQAASDLDLQHKVMPWMPVALDQQQHVLPGVGTEHPKLPRALSEGAIEKLETMLRHKYLVFLSGLPALYCVALSRAMAPAISSQPVITEMGSEPVEIPKEPLTQMISPEDSCRKLEPSFQDDEESWADNAEEFQPEIQVEEMTEMVPSESQTPPPSPSSAKTHIFTKLNFHLRKKVIEMQLGIPIRIRESREPTEGVAEDIFTQESLGSLSNPESTVVQELPITPESPPAPDSEWVPLKEQLATELKAIQHNLKSPSSKPVPYGSANWAFKISQLSGVMTEAQILCVQVEASVSNPSLEEPWSPEPLTDKMEDLAQVPTLVEKKEDPGKPKAAGDLGEGDAGLGISSTSEERQPAEDQRPEGMLLSRVPRGSWRWNRNFHLEDPCQHSHQNDPQLQLPEPPPAVPEGKESEHDTQDRPSKPHVILEPTRNPKSAQPAVPCVSQDKPFLHQKIQGKPLQGQTLQRQVLQEKAMLAHAHKKPSLPESGLRNKIKSFLHCITPEKKGKGHVESTFSKAGKVSKTRKENVEKSLTPAKSPMGRTKTEKPGGHPKARSASPEKPAGPTFLNGPHSPDSRLRLRSRQHGSASALGHPRHCPRHCPRVPCATQPGSTP</sequence>
<evidence type="ECO:0000259" key="8">
    <source>
        <dbReference type="Pfam" id="PF15371"/>
    </source>
</evidence>
<keyword evidence="2" id="KW-0812">Transmembrane</keyword>
<protein>
    <submittedName>
        <fullName evidence="9">Protein FAM205A</fullName>
    </submittedName>
</protein>
<comment type="caution">
    <text evidence="9">The sequence shown here is derived from an EMBL/GenBank/DDBJ whole genome shotgun (WGS) entry which is preliminary data.</text>
</comment>
<evidence type="ECO:0000256" key="5">
    <source>
        <dbReference type="ARBA" id="ARBA00035009"/>
    </source>
</evidence>
<keyword evidence="4" id="KW-0472">Membrane</keyword>
<accession>A0AA41MXL0</accession>
<feature type="region of interest" description="Disordered" evidence="6">
    <location>
        <begin position="1825"/>
        <end position="1845"/>
    </location>
</feature>
<dbReference type="Proteomes" id="UP001166674">
    <property type="component" value="Unassembled WGS sequence"/>
</dbReference>
<dbReference type="InterPro" id="IPR027970">
    <property type="entry name" value="SPATA31-like"/>
</dbReference>
<feature type="region of interest" description="Disordered" evidence="6">
    <location>
        <begin position="2376"/>
        <end position="2421"/>
    </location>
</feature>
<feature type="region of interest" description="Disordered" evidence="6">
    <location>
        <begin position="176"/>
        <end position="216"/>
    </location>
</feature>
<evidence type="ECO:0000256" key="6">
    <source>
        <dbReference type="SAM" id="MobiDB-lite"/>
    </source>
</evidence>
<dbReference type="Pfam" id="PF15371">
    <property type="entry name" value="DUF4599"/>
    <property type="match status" value="3"/>
</dbReference>
<feature type="domain" description="SPATA31" evidence="7">
    <location>
        <begin position="1767"/>
        <end position="1801"/>
    </location>
</feature>
<feature type="domain" description="SPATA31" evidence="7">
    <location>
        <begin position="1819"/>
        <end position="1961"/>
    </location>
</feature>
<feature type="compositionally biased region" description="Basic and acidic residues" evidence="6">
    <location>
        <begin position="1213"/>
        <end position="1224"/>
    </location>
</feature>
<feature type="region of interest" description="Disordered" evidence="6">
    <location>
        <begin position="1248"/>
        <end position="1303"/>
    </location>
</feature>
<organism evidence="9 10">
    <name type="scientific">Sciurus carolinensis</name>
    <name type="common">Eastern gray squirrel</name>
    <dbReference type="NCBI Taxonomy" id="30640"/>
    <lineage>
        <taxon>Eukaryota</taxon>
        <taxon>Metazoa</taxon>
        <taxon>Chordata</taxon>
        <taxon>Craniata</taxon>
        <taxon>Vertebrata</taxon>
        <taxon>Euteleostomi</taxon>
        <taxon>Mammalia</taxon>
        <taxon>Eutheria</taxon>
        <taxon>Euarchontoglires</taxon>
        <taxon>Glires</taxon>
        <taxon>Rodentia</taxon>
        <taxon>Sciuromorpha</taxon>
        <taxon>Sciuridae</taxon>
        <taxon>Sciurinae</taxon>
        <taxon>Sciurini</taxon>
        <taxon>Sciurus</taxon>
    </lineage>
</organism>
<reference evidence="9" key="1">
    <citation type="submission" date="2020-03" db="EMBL/GenBank/DDBJ databases">
        <title>Studies in the Genomics of Life Span.</title>
        <authorList>
            <person name="Glass D."/>
        </authorList>
    </citation>
    <scope>NUCLEOTIDE SEQUENCE</scope>
    <source>
        <strain evidence="9">SUZIE</strain>
        <tissue evidence="9">Muscle</tissue>
    </source>
</reference>
<keyword evidence="3" id="KW-1133">Transmembrane helix</keyword>
<feature type="compositionally biased region" description="Basic residues" evidence="6">
    <location>
        <begin position="2646"/>
        <end position="2655"/>
    </location>
</feature>
<feature type="region of interest" description="Disordered" evidence="6">
    <location>
        <begin position="107"/>
        <end position="140"/>
    </location>
</feature>
<feature type="domain" description="SPATA31-like" evidence="8">
    <location>
        <begin position="1406"/>
        <end position="1484"/>
    </location>
</feature>
<feature type="compositionally biased region" description="Low complexity" evidence="6">
    <location>
        <begin position="633"/>
        <end position="648"/>
    </location>
</feature>